<comment type="caution">
    <text evidence="6">The sequence shown here is derived from an EMBL/GenBank/DDBJ whole genome shotgun (WGS) entry which is preliminary data.</text>
</comment>
<dbReference type="InterPro" id="IPR020472">
    <property type="entry name" value="WD40_PAC1"/>
</dbReference>
<evidence type="ECO:0000313" key="7">
    <source>
        <dbReference type="Proteomes" id="UP001630127"/>
    </source>
</evidence>
<dbReference type="SUPFAM" id="SSF56112">
    <property type="entry name" value="Protein kinase-like (PK-like)"/>
    <property type="match status" value="1"/>
</dbReference>
<evidence type="ECO:0000313" key="6">
    <source>
        <dbReference type="EMBL" id="KAL3517259.1"/>
    </source>
</evidence>
<dbReference type="Pfam" id="PF00400">
    <property type="entry name" value="WD40"/>
    <property type="match status" value="2"/>
</dbReference>
<dbReference type="PROSITE" id="PS50082">
    <property type="entry name" value="WD_REPEATS_2"/>
    <property type="match status" value="2"/>
</dbReference>
<feature type="repeat" description="WD" evidence="3">
    <location>
        <begin position="888"/>
        <end position="928"/>
    </location>
</feature>
<dbReference type="Proteomes" id="UP001630127">
    <property type="component" value="Unassembled WGS sequence"/>
</dbReference>
<dbReference type="InterPro" id="IPR044630">
    <property type="entry name" value="SPA1/2/3/4"/>
</dbReference>
<dbReference type="PROSITE" id="PS50294">
    <property type="entry name" value="WD_REPEATS_REGION"/>
    <property type="match status" value="1"/>
</dbReference>
<accession>A0ABD2ZCR3</accession>
<dbReference type="SMART" id="SM00320">
    <property type="entry name" value="WD40"/>
    <property type="match status" value="7"/>
</dbReference>
<dbReference type="InterPro" id="IPR001680">
    <property type="entry name" value="WD40_rpt"/>
</dbReference>
<dbReference type="InterPro" id="IPR036322">
    <property type="entry name" value="WD40_repeat_dom_sf"/>
</dbReference>
<gene>
    <name evidence="6" type="ORF">ACH5RR_024161</name>
</gene>
<evidence type="ECO:0000256" key="3">
    <source>
        <dbReference type="PROSITE-ProRule" id="PRU00221"/>
    </source>
</evidence>
<protein>
    <recommendedName>
        <fullName evidence="5">Protein kinase domain-containing protein</fullName>
    </recommendedName>
</protein>
<dbReference type="Gene3D" id="1.10.510.10">
    <property type="entry name" value="Transferase(Phosphotransferase) domain 1"/>
    <property type="match status" value="1"/>
</dbReference>
<evidence type="ECO:0000256" key="4">
    <source>
        <dbReference type="SAM" id="MobiDB-lite"/>
    </source>
</evidence>
<sequence length="1027" mass="114908">MKKVEEKSIVEPKSKELVEVVNEQESCHRSESPALSVISTGSDLPGSSTNSYRDASKLQKGFSNRYGMFSGNQIAPSTKPYSVTDIGKRNVVGGFTRRDFKIPISASASSYNGSEGINYRQKGLWQNFFQLSGGARSRILSEVSGSQEKGWKQLSSEEEKKMETLGCEELKPLVTKQKNKGPGGVSTCLEDSGLKLTQNNQQPGGHDRLKVLCSSSFTNFFRKQSHKDKAVECKEPEVHSAAVIQYEKQMTSLNVKDSDVLVEPKASRGQPSSHNIDLVGLVSSHGKITLREWLNSGTSDVKKVERLHLFRLIVDLVDLAHSKGIGLLELRPSKFIFASPNSVKYTGSSEPVGFMSIVNQAMTTKRPLEGDIHDQSELGVKKQKLGKDMEAIRHQSQFISAYCTINEAIGPRSQLEAEIVQLEKKWYACPEELHGSGLLSSNIYSLGILLFELLCHFESSDLHFTAMLDLRDRILPANFLSENPKEAGFCFWLLHPEPSFRPTTREILQSESIYSSEDVLVRDNAPSCSEKEQDVELELLLHFLGSLKEQKLNHVSSLLESIECLETDIQKMGSRHETLLYSDWMGKHLTASSWDLVSKGSDNTEVLPRIFSPGNMVEKNLNLMKNISQLENAYFSQKSQAQLTQHSSFERTDKALLHTREELCEAQTANKDLNMEEKLVDRDGAFFEGFCRFARYSTFEVCGTKWNADLLNKTNVICSLSFDRDEEYIAAAGVSKKIKIFEFGSLLDDSVDFQYPMVEMSNRSKFSCICWNQYIEHYLASTDYDGVVQIWDAITSQSFAQYIEHQKRAWSVDFSRIDPAKFASGSDDCSVKLWNITNRNSIGTIWNPANVCCVQFSDYSSHILAFGSADYKIYCYDLRHTRIPWCALAGHGKAVSYVKFLDPETLVSASTDNTLKLWDLKNSSIEGSISNACNLTFSGHTNEKNFVGLSVLDGYIACGSETNEVFAYYRSLPMPITSHKFGSVDPISGHKIDGSNGQFVSSVCWRRKSNTVVAANSSGSIKLLRMV</sequence>
<name>A0ABD2ZCR3_9GENT</name>
<feature type="repeat" description="WD" evidence="3">
    <location>
        <begin position="802"/>
        <end position="844"/>
    </location>
</feature>
<evidence type="ECO:0000259" key="5">
    <source>
        <dbReference type="PROSITE" id="PS50011"/>
    </source>
</evidence>
<feature type="region of interest" description="Disordered" evidence="4">
    <location>
        <begin position="28"/>
        <end position="53"/>
    </location>
</feature>
<keyword evidence="1 3" id="KW-0853">WD repeat</keyword>
<keyword evidence="7" id="KW-1185">Reference proteome</keyword>
<dbReference type="InterPro" id="IPR015943">
    <property type="entry name" value="WD40/YVTN_repeat-like_dom_sf"/>
</dbReference>
<dbReference type="PANTHER" id="PTHR44218:SF4">
    <property type="entry name" value="PROTEIN SUPPRESSOR OF PHYA-105 1-LIKE ISOFORM X1"/>
    <property type="match status" value="1"/>
</dbReference>
<dbReference type="AlphaFoldDB" id="A0ABD2ZCR3"/>
<dbReference type="SUPFAM" id="SSF50978">
    <property type="entry name" value="WD40 repeat-like"/>
    <property type="match status" value="1"/>
</dbReference>
<dbReference type="Gene3D" id="2.130.10.10">
    <property type="entry name" value="YVTN repeat-like/Quinoprotein amine dehydrogenase"/>
    <property type="match status" value="1"/>
</dbReference>
<organism evidence="6 7">
    <name type="scientific">Cinchona calisaya</name>
    <dbReference type="NCBI Taxonomy" id="153742"/>
    <lineage>
        <taxon>Eukaryota</taxon>
        <taxon>Viridiplantae</taxon>
        <taxon>Streptophyta</taxon>
        <taxon>Embryophyta</taxon>
        <taxon>Tracheophyta</taxon>
        <taxon>Spermatophyta</taxon>
        <taxon>Magnoliopsida</taxon>
        <taxon>eudicotyledons</taxon>
        <taxon>Gunneridae</taxon>
        <taxon>Pentapetalae</taxon>
        <taxon>asterids</taxon>
        <taxon>lamiids</taxon>
        <taxon>Gentianales</taxon>
        <taxon>Rubiaceae</taxon>
        <taxon>Cinchonoideae</taxon>
        <taxon>Cinchoneae</taxon>
        <taxon>Cinchona</taxon>
    </lineage>
</organism>
<feature type="compositionally biased region" description="Polar residues" evidence="4">
    <location>
        <begin position="37"/>
        <end position="53"/>
    </location>
</feature>
<evidence type="ECO:0000256" key="2">
    <source>
        <dbReference type="ARBA" id="ARBA00022737"/>
    </source>
</evidence>
<dbReference type="EMBL" id="JBJUIK010000010">
    <property type="protein sequence ID" value="KAL3517259.1"/>
    <property type="molecule type" value="Genomic_DNA"/>
</dbReference>
<dbReference type="PROSITE" id="PS00678">
    <property type="entry name" value="WD_REPEATS_1"/>
    <property type="match status" value="1"/>
</dbReference>
<dbReference type="PANTHER" id="PTHR44218">
    <property type="entry name" value="PROTEIN SPA1-RELATED 2"/>
    <property type="match status" value="1"/>
</dbReference>
<dbReference type="InterPro" id="IPR000719">
    <property type="entry name" value="Prot_kinase_dom"/>
</dbReference>
<dbReference type="InterPro" id="IPR019775">
    <property type="entry name" value="WD40_repeat_CS"/>
</dbReference>
<dbReference type="PROSITE" id="PS50011">
    <property type="entry name" value="PROTEIN_KINASE_DOM"/>
    <property type="match status" value="1"/>
</dbReference>
<feature type="domain" description="Protein kinase" evidence="5">
    <location>
        <begin position="206"/>
        <end position="513"/>
    </location>
</feature>
<dbReference type="PRINTS" id="PR00320">
    <property type="entry name" value="GPROTEINBRPT"/>
</dbReference>
<reference evidence="6 7" key="1">
    <citation type="submission" date="2024-11" db="EMBL/GenBank/DDBJ databases">
        <title>A near-complete genome assembly of Cinchona calisaya.</title>
        <authorList>
            <person name="Lian D.C."/>
            <person name="Zhao X.W."/>
            <person name="Wei L."/>
        </authorList>
    </citation>
    <scope>NUCLEOTIDE SEQUENCE [LARGE SCALE GENOMIC DNA]</scope>
    <source>
        <tissue evidence="6">Nenye</tissue>
    </source>
</reference>
<keyword evidence="2" id="KW-0677">Repeat</keyword>
<evidence type="ECO:0000256" key="1">
    <source>
        <dbReference type="ARBA" id="ARBA00022574"/>
    </source>
</evidence>
<dbReference type="InterPro" id="IPR011009">
    <property type="entry name" value="Kinase-like_dom_sf"/>
</dbReference>
<proteinExistence type="predicted"/>